<name>F8C4A5_THEGP</name>
<sequence>MALKFNQSKVSLRLLKEKSDSIILGEILHNIWELLLSHKENVFSLPLDSEEFKSEIEIYIKKALASYQEPLPQRKYLLERAFNIIKNMFKSEEFQKFKELFVESEVLAVYKEPEGFFVEEDQIQDLRPDLIIKKPNEWIILEFKLHREFEESQLERYFSLLKKVFPNDNIKVYLISFEPFKIELKYCKISKPDEPSSLHPVQLSLFKNLN</sequence>
<evidence type="ECO:0008006" key="3">
    <source>
        <dbReference type="Google" id="ProtNLM"/>
    </source>
</evidence>
<dbReference type="HOGENOM" id="CLU_1309608_0_0_0"/>
<proteinExistence type="predicted"/>
<accession>F8C4A5</accession>
<dbReference type="PATRIC" id="fig|795359.3.peg.511"/>
<dbReference type="KEGG" id="top:TOPB45_0504"/>
<dbReference type="Proteomes" id="UP000006583">
    <property type="component" value="Chromosome"/>
</dbReference>
<gene>
    <name evidence="1" type="ordered locus">TOPB45_0504</name>
</gene>
<dbReference type="RefSeq" id="WP_013909306.1">
    <property type="nucleotide sequence ID" value="NC_015682.1"/>
</dbReference>
<dbReference type="STRING" id="795359.TOPB45_0504"/>
<evidence type="ECO:0000313" key="1">
    <source>
        <dbReference type="EMBL" id="AEH22606.1"/>
    </source>
</evidence>
<evidence type="ECO:0000313" key="2">
    <source>
        <dbReference type="Proteomes" id="UP000006583"/>
    </source>
</evidence>
<protein>
    <recommendedName>
        <fullName evidence="3">PD-(D/E)XK endonuclease-like domain-containing protein</fullName>
    </recommendedName>
</protein>
<keyword evidence="2" id="KW-1185">Reference proteome</keyword>
<dbReference type="EMBL" id="CP002829">
    <property type="protein sequence ID" value="AEH22606.1"/>
    <property type="molecule type" value="Genomic_DNA"/>
</dbReference>
<dbReference type="OrthoDB" id="9806772at2"/>
<reference evidence="1 2" key="1">
    <citation type="journal article" date="2013" name="Genome Announc.">
        <title>Complete genome sequence of the hyperthermophilic sulfate-reducing bacterium Thermodesulfobacterium geofontis OPF15T.</title>
        <authorList>
            <person name="Elkins J.G."/>
            <person name="Hamilton-Brehm S.D."/>
            <person name="Lucas S."/>
            <person name="Han J."/>
            <person name="Lapidus A."/>
            <person name="Cheng J.F."/>
            <person name="Goodwin L.A."/>
            <person name="Pitluck S."/>
            <person name="Peters L."/>
            <person name="Mikhailova N."/>
            <person name="Davenport K.W."/>
            <person name="Detter J.C."/>
            <person name="Han C.S."/>
            <person name="Tapia R."/>
            <person name="Land M.L."/>
            <person name="Hauser L."/>
            <person name="Kyrpides N.C."/>
            <person name="Ivanova N.N."/>
            <person name="Pagani I."/>
            <person name="Bruce D."/>
            <person name="Woyke T."/>
            <person name="Cottingham R.W."/>
        </authorList>
    </citation>
    <scope>NUCLEOTIDE SEQUENCE [LARGE SCALE GENOMIC DNA]</scope>
    <source>
        <strain evidence="1 2">OPF15</strain>
    </source>
</reference>
<dbReference type="eggNOG" id="ENOG5030GBI">
    <property type="taxonomic scope" value="Bacteria"/>
</dbReference>
<organism evidence="1 2">
    <name type="scientific">Thermodesulfobacterium geofontis (strain OPF15)</name>
    <dbReference type="NCBI Taxonomy" id="795359"/>
    <lineage>
        <taxon>Bacteria</taxon>
        <taxon>Pseudomonadati</taxon>
        <taxon>Thermodesulfobacteriota</taxon>
        <taxon>Thermodesulfobacteria</taxon>
        <taxon>Thermodesulfobacteriales</taxon>
        <taxon>Thermodesulfobacteriaceae</taxon>
        <taxon>Thermodesulfobacterium</taxon>
    </lineage>
</organism>
<dbReference type="AlphaFoldDB" id="F8C4A5"/>